<accession>A0AA49J028</accession>
<keyword evidence="1" id="KW-0732">Signal</keyword>
<feature type="signal peptide" evidence="1">
    <location>
        <begin position="1"/>
        <end position="28"/>
    </location>
</feature>
<proteinExistence type="predicted"/>
<gene>
    <name evidence="2" type="ORF">OHM77_02015</name>
</gene>
<evidence type="ECO:0000313" key="2">
    <source>
        <dbReference type="EMBL" id="WIM06091.1"/>
    </source>
</evidence>
<dbReference type="NCBIfam" id="TIGR03790">
    <property type="entry name" value="TIGR03790 family protein"/>
    <property type="match status" value="1"/>
</dbReference>
<name>A0AA49J028_9PROT</name>
<dbReference type="AlphaFoldDB" id="A0AA49J028"/>
<evidence type="ECO:0000256" key="1">
    <source>
        <dbReference type="SAM" id="SignalP"/>
    </source>
</evidence>
<protein>
    <submittedName>
        <fullName evidence="2">TIGR03790 family protein</fullName>
    </submittedName>
</protein>
<organism evidence="2">
    <name type="scientific">Candidatus Nitricoxidivorans perseverans</name>
    <dbReference type="NCBI Taxonomy" id="2975601"/>
    <lineage>
        <taxon>Bacteria</taxon>
        <taxon>Pseudomonadati</taxon>
        <taxon>Pseudomonadota</taxon>
        <taxon>Betaproteobacteria</taxon>
        <taxon>Nitrosomonadales</taxon>
        <taxon>Sterolibacteriaceae</taxon>
        <taxon>Candidatus Nitricoxidivorans</taxon>
    </lineage>
</organism>
<reference evidence="2" key="1">
    <citation type="journal article" date="2023" name="Nat. Microbiol.">
        <title>Enrichment and characterization of a nitric oxide-reducing microbial community in a continuous bioreactor.</title>
        <authorList>
            <person name="Garrido-Amador P."/>
            <person name="Stortenbeker N."/>
            <person name="Wessels H.J.C.T."/>
            <person name="Speth D.R."/>
            <person name="Garcia-Heredia I."/>
            <person name="Kartal B."/>
        </authorList>
    </citation>
    <scope>NUCLEOTIDE SEQUENCE</scope>
    <source>
        <strain evidence="2">MAG1</strain>
    </source>
</reference>
<dbReference type="KEGG" id="npv:OHM77_02015"/>
<feature type="chain" id="PRO_5041397785" evidence="1">
    <location>
        <begin position="29"/>
        <end position="415"/>
    </location>
</feature>
<dbReference type="EMBL" id="CP107246">
    <property type="protein sequence ID" value="WIM06091.1"/>
    <property type="molecule type" value="Genomic_DNA"/>
</dbReference>
<dbReference type="Proteomes" id="UP001234916">
    <property type="component" value="Chromosome"/>
</dbReference>
<dbReference type="InterPro" id="IPR022265">
    <property type="entry name" value="CHP03790"/>
</dbReference>
<sequence length="415" mass="45022">MMRIPRTRSGRHRLIAALLLAAAPVVQAGPRVLLPHTGLTADQLAVIVNDDDPLSRQIGDYYRHARRIPAGNVIRVRFPPGRAALPADEFKALKAQIDGATPAHVQAYAVAWTQPYRAGCMSMTSALAFGFDPAYCSTGCGPTRPSGYFDSPSRYPAVDHGLRPAMMLAGADLERVKALIDRGVAADRGFPAGRAYLLNTPDKARSVRAAHFERTAEAMAGVFPVEIVEAEAIADRDDVMFYFTGLPSVPRLDSLGFLPGALADHLTSFGGQLTDSRQMSALRWIEAGATASYGTVVEPCNHPQKFPLPAIALFHYAAGASAVEAYWKSVAWPGEGVFVGEPLARPYAPDLRETEPGRYELKVFSPRQGRLRFEHAESPMGPFRPLPPGPALRRGLNVLRFALPEAAGGYVRLKW</sequence>